<dbReference type="PANTHER" id="PTHR46828">
    <property type="entry name" value="ENDO-1,4-BETA-XYLANASE A-RELATED"/>
    <property type="match status" value="1"/>
</dbReference>
<evidence type="ECO:0000256" key="2">
    <source>
        <dbReference type="ARBA" id="ARBA00004851"/>
    </source>
</evidence>
<comment type="pathway">
    <text evidence="2 9 10">Glycan degradation; xylan degradation.</text>
</comment>
<feature type="chain" id="PRO_5047333970" description="Endo-1,4-beta-xylanase" evidence="12">
    <location>
        <begin position="22"/>
        <end position="339"/>
    </location>
</feature>
<gene>
    <name evidence="14" type="ORF">POL72_31230</name>
</gene>
<dbReference type="SUPFAM" id="SSF49899">
    <property type="entry name" value="Concanavalin A-like lectins/glucanases"/>
    <property type="match status" value="1"/>
</dbReference>
<evidence type="ECO:0000256" key="9">
    <source>
        <dbReference type="PROSITE-ProRule" id="PRU01097"/>
    </source>
</evidence>
<evidence type="ECO:0000256" key="1">
    <source>
        <dbReference type="ARBA" id="ARBA00000681"/>
    </source>
</evidence>
<comment type="caution">
    <text evidence="14">The sequence shown here is derived from an EMBL/GenBank/DDBJ whole genome shotgun (WGS) entry which is preliminary data.</text>
</comment>
<protein>
    <recommendedName>
        <fullName evidence="3 9">Endo-1,4-beta-xylanase</fullName>
        <ecNumber evidence="3 9">3.2.1.8</ecNumber>
    </recommendedName>
</protein>
<dbReference type="EC" id="3.2.1.8" evidence="3 9"/>
<comment type="similarity">
    <text evidence="9 10">Belongs to the glycosyl hydrolase 11 (cellulase G) family.</text>
</comment>
<evidence type="ECO:0000256" key="11">
    <source>
        <dbReference type="SAM" id="MobiDB-lite"/>
    </source>
</evidence>
<proteinExistence type="inferred from homology"/>
<feature type="region of interest" description="Disordered" evidence="11">
    <location>
        <begin position="28"/>
        <end position="118"/>
    </location>
</feature>
<dbReference type="GO" id="GO:0016787">
    <property type="term" value="F:hydrolase activity"/>
    <property type="evidence" value="ECO:0007669"/>
    <property type="project" value="UniProtKB-KW"/>
</dbReference>
<reference evidence="14 15" key="1">
    <citation type="submission" date="2023-01" db="EMBL/GenBank/DDBJ databases">
        <title>Minimal conservation of predation-associated metabolite biosynthetic gene clusters underscores biosynthetic potential of Myxococcota including descriptions for ten novel species: Archangium lansinium sp. nov., Myxococcus landrumus sp. nov., Nannocystis bai.</title>
        <authorList>
            <person name="Ahearne A."/>
            <person name="Stevens C."/>
            <person name="Dowd S."/>
        </authorList>
    </citation>
    <scope>NUCLEOTIDE SEQUENCE [LARGE SCALE GENOMIC DNA]</scope>
    <source>
        <strain evidence="14 15">WIWO2</strain>
    </source>
</reference>
<feature type="active site" description="Nucleophile" evidence="9">
    <location>
        <position position="222"/>
    </location>
</feature>
<keyword evidence="7 9" id="KW-0326">Glycosidase</keyword>
<comment type="catalytic activity">
    <reaction evidence="1 9 10">
        <text>Endohydrolysis of (1-&gt;4)-beta-D-xylosidic linkages in xylans.</text>
        <dbReference type="EC" id="3.2.1.8"/>
    </reaction>
</comment>
<evidence type="ECO:0000256" key="6">
    <source>
        <dbReference type="ARBA" id="ARBA00023277"/>
    </source>
</evidence>
<evidence type="ECO:0000256" key="4">
    <source>
        <dbReference type="ARBA" id="ARBA00022651"/>
    </source>
</evidence>
<dbReference type="Gene3D" id="2.60.120.180">
    <property type="match status" value="1"/>
</dbReference>
<evidence type="ECO:0000256" key="8">
    <source>
        <dbReference type="ARBA" id="ARBA00023326"/>
    </source>
</evidence>
<dbReference type="PRINTS" id="PR00911">
    <property type="entry name" value="GLHYDRLASE11"/>
</dbReference>
<evidence type="ECO:0000313" key="15">
    <source>
        <dbReference type="Proteomes" id="UP001217485"/>
    </source>
</evidence>
<evidence type="ECO:0000256" key="10">
    <source>
        <dbReference type="RuleBase" id="RU362015"/>
    </source>
</evidence>
<keyword evidence="5 9" id="KW-0378">Hydrolase</keyword>
<keyword evidence="6 9" id="KW-0119">Carbohydrate metabolism</keyword>
<feature type="active site" description="Proton donor" evidence="9">
    <location>
        <position position="320"/>
    </location>
</feature>
<evidence type="ECO:0000256" key="7">
    <source>
        <dbReference type="ARBA" id="ARBA00023295"/>
    </source>
</evidence>
<evidence type="ECO:0000313" key="14">
    <source>
        <dbReference type="EMBL" id="MDC0682244.1"/>
    </source>
</evidence>
<keyword evidence="12" id="KW-0732">Signal</keyword>
<dbReference type="RefSeq" id="WP_272099943.1">
    <property type="nucleotide sequence ID" value="NZ_JAQNDK010000003.1"/>
</dbReference>
<dbReference type="PROSITE" id="PS51257">
    <property type="entry name" value="PROKAR_LIPOPROTEIN"/>
    <property type="match status" value="1"/>
</dbReference>
<dbReference type="InterPro" id="IPR001137">
    <property type="entry name" value="Glyco_hydro_11"/>
</dbReference>
<organism evidence="14 15">
    <name type="scientific">Sorangium atrum</name>
    <dbReference type="NCBI Taxonomy" id="2995308"/>
    <lineage>
        <taxon>Bacteria</taxon>
        <taxon>Pseudomonadati</taxon>
        <taxon>Myxococcota</taxon>
        <taxon>Polyangia</taxon>
        <taxon>Polyangiales</taxon>
        <taxon>Polyangiaceae</taxon>
        <taxon>Sorangium</taxon>
    </lineage>
</organism>
<evidence type="ECO:0000256" key="5">
    <source>
        <dbReference type="ARBA" id="ARBA00022801"/>
    </source>
</evidence>
<dbReference type="Proteomes" id="UP001217485">
    <property type="component" value="Unassembled WGS sequence"/>
</dbReference>
<feature type="compositionally biased region" description="Gly residues" evidence="11">
    <location>
        <begin position="69"/>
        <end position="109"/>
    </location>
</feature>
<dbReference type="InterPro" id="IPR033123">
    <property type="entry name" value="GH11_dom"/>
</dbReference>
<accession>A0ABT5C918</accession>
<feature type="signal peptide" evidence="12">
    <location>
        <begin position="1"/>
        <end position="21"/>
    </location>
</feature>
<sequence length="339" mass="34040">MKILVSSRWSLGTLAACLAAAAFTGCSGSGEGKDEDGSGGSIAGSTGASGSGGQPGAGGTGAASATTGGVTGSGGGSSSGGPPGAGGATGGGGSTGDGGSTGEGGGSTGSGANTCPPATPLTGGREYCSNSRGNAGNGYGYELWAEGGGKGCMTVHGVDAAFSAEWNNVEDFLARVGLDFNQTQKHTQIGTVSAEFAHTKTEEDGGLTYIGIYGWTVNPLREFYILDDWGSEKPAGFSSDGTPRDEVGTLTADGETYDVWKKTRVNKPAITGASATFDQYFSIRRTARTCGTISVSEHFTKWEALGLSLGNLHEIKLLVESQNNSGTVKFTTAKFVVKK</sequence>
<evidence type="ECO:0000256" key="12">
    <source>
        <dbReference type="SAM" id="SignalP"/>
    </source>
</evidence>
<keyword evidence="8 9" id="KW-0624">Polysaccharide degradation</keyword>
<evidence type="ECO:0000256" key="3">
    <source>
        <dbReference type="ARBA" id="ARBA00012590"/>
    </source>
</evidence>
<dbReference type="Pfam" id="PF00457">
    <property type="entry name" value="Glyco_hydro_11"/>
    <property type="match status" value="1"/>
</dbReference>
<dbReference type="InterPro" id="IPR018208">
    <property type="entry name" value="GH11_AS_1"/>
</dbReference>
<feature type="compositionally biased region" description="Gly residues" evidence="11">
    <location>
        <begin position="38"/>
        <end position="61"/>
    </location>
</feature>
<feature type="domain" description="GH11" evidence="13">
    <location>
        <begin position="127"/>
        <end position="333"/>
    </location>
</feature>
<dbReference type="InterPro" id="IPR013319">
    <property type="entry name" value="GH11/12"/>
</dbReference>
<dbReference type="PANTHER" id="PTHR46828:SF2">
    <property type="entry name" value="ENDO-1,4-BETA-XYLANASE A-RELATED"/>
    <property type="match status" value="1"/>
</dbReference>
<keyword evidence="15" id="KW-1185">Reference proteome</keyword>
<dbReference type="InterPro" id="IPR013320">
    <property type="entry name" value="ConA-like_dom_sf"/>
</dbReference>
<keyword evidence="4 9" id="KW-0858">Xylan degradation</keyword>
<dbReference type="PROSITE" id="PS00776">
    <property type="entry name" value="GH11_1"/>
    <property type="match status" value="1"/>
</dbReference>
<name>A0ABT5C918_9BACT</name>
<dbReference type="PROSITE" id="PS51761">
    <property type="entry name" value="GH11_3"/>
    <property type="match status" value="1"/>
</dbReference>
<dbReference type="EMBL" id="JAQNDK010000003">
    <property type="protein sequence ID" value="MDC0682244.1"/>
    <property type="molecule type" value="Genomic_DNA"/>
</dbReference>
<evidence type="ECO:0000259" key="13">
    <source>
        <dbReference type="PROSITE" id="PS51761"/>
    </source>
</evidence>